<dbReference type="Gene3D" id="3.30.420.40">
    <property type="match status" value="1"/>
</dbReference>
<protein>
    <submittedName>
        <fullName evidence="1">Uncharacterized protein</fullName>
    </submittedName>
</protein>
<sequence length="1085" mass="121925">MTQSSSQFQPLLPKLKTNAIAGGTATGRWNTSPGVALFGNIADEIDYDLPPDEQVNSVPNPWARAIQLQSAILDSRYPTRKSLLTQYKGLLAALALCQVKNIPIEARELDLRTQSTTHPFAKALWNLRPPKETSLLPALVNEPWQSIYLFSIQGRVIGFSSPATLVVPASVMPGQLLNSIPWLEAGAAHQDGQGYRFAEPAEKLAPTEKALLAGWFEMLKQAVLNTQGRDSALVGAVVQVLLSFVQELGGTGGGVVNVISNAQPFGIPMNQMPYAALAQPVQSMPQPSNVEVLLRHKSGKRLYFVDKDLVPRTLGLPEHQIFVHDAVTLSSFRHPNAPTQRGLFLDRASMFSPELFYFKLPQAFPGSWLNTHLQDQSYSILLPLNPELRHYFSSDDLKRMTRIEPCQTPEGPGVRVSLKLELSGVDRAMSCPIYQDFPLKAENELKGELPTLALWPNVPPGGWTEYFLLAEESDREEFGFVVNGPSDTATPTPLKDGVTYQFRIWRCDRYPEILEMMDRNGRILGLLPLNVPIVEPGAAQTWNVGVDFGTSFTNVYLRQAERPQRLELKTSLFQITNTGGSGILRYREYFVPDQLLPVKDNPPLSTMITIKGWGEIANHIPSLLTEARIYVPILAEVKSGDHIKSNIKWDNPKYQQPFLAELTRMIAAQGAQQGVQEIRWHVSFPSAFSRADLSWYKGTWERILEELNQISGQSHRHAEDEDAFKTESIAFAQFFADLKGRDLVHTTCIDIGGGTSDISIWEGMELKHQASVPFAGRDIFHSLLQSNLQHLGTLFCLSDKDTKDLREKLENSPNFNSTLDIYLRGETENILRRLNSESSGRKRIEQFRTLLTFGFAGLYHYVGLLLKYLAEEGQMDRKQATPVLLGGNGSRFMHWLALGGRYRSDSEANLMLARVLAKAGGFEPRDYDTVLSDQPKQEAAAGLVVSTTQLKGLNNPDDIIFNGLPCKINNQEFSAHDRLEVPDNVERIERFEIHDFSTYLEFVDNFNRILASERISSIQPLRDFRRDRNFVFDETWKDKLDREVITCCNARGKKGTREDFQAEPPFLMVHKAFLKVLAKEWATKN</sequence>
<proteinExistence type="predicted"/>
<dbReference type="EMBL" id="WVIC01000012">
    <property type="protein sequence ID" value="NCJ06378.1"/>
    <property type="molecule type" value="Genomic_DNA"/>
</dbReference>
<keyword evidence="2" id="KW-1185">Reference proteome</keyword>
<evidence type="ECO:0000313" key="1">
    <source>
        <dbReference type="EMBL" id="NCJ06378.1"/>
    </source>
</evidence>
<dbReference type="Proteomes" id="UP000607397">
    <property type="component" value="Unassembled WGS sequence"/>
</dbReference>
<dbReference type="InterPro" id="IPR043129">
    <property type="entry name" value="ATPase_NBD"/>
</dbReference>
<evidence type="ECO:0000313" key="2">
    <source>
        <dbReference type="Proteomes" id="UP000607397"/>
    </source>
</evidence>
<accession>A0A8K1ZWV8</accession>
<dbReference type="SUPFAM" id="SSF53067">
    <property type="entry name" value="Actin-like ATPase domain"/>
    <property type="match status" value="1"/>
</dbReference>
<dbReference type="RefSeq" id="WP_161824858.1">
    <property type="nucleotide sequence ID" value="NZ_WVIC01000012.1"/>
</dbReference>
<name>A0A8K1ZWV8_9CYAN</name>
<reference evidence="1" key="1">
    <citation type="submission" date="2019-12" db="EMBL/GenBank/DDBJ databases">
        <title>High-Quality draft genome sequences of three cyanobacteria isolated from the limestone walls of the Old Cathedral of Coimbra.</title>
        <authorList>
            <person name="Tiago I."/>
            <person name="Soares F."/>
            <person name="Portugal A."/>
        </authorList>
    </citation>
    <scope>NUCLEOTIDE SEQUENCE [LARGE SCALE GENOMIC DNA]</scope>
    <source>
        <strain evidence="1">C</strain>
    </source>
</reference>
<organism evidence="1 2">
    <name type="scientific">Petrachloros mirabilis ULC683</name>
    <dbReference type="NCBI Taxonomy" id="2781853"/>
    <lineage>
        <taxon>Bacteria</taxon>
        <taxon>Bacillati</taxon>
        <taxon>Cyanobacteriota</taxon>
        <taxon>Cyanophyceae</taxon>
        <taxon>Synechococcales</taxon>
        <taxon>Petrachlorosaceae</taxon>
        <taxon>Petrachloros</taxon>
        <taxon>Petrachloros mirabilis</taxon>
    </lineage>
</organism>
<dbReference type="AlphaFoldDB" id="A0A8K1ZWV8"/>
<comment type="caution">
    <text evidence="1">The sequence shown here is derived from an EMBL/GenBank/DDBJ whole genome shotgun (WGS) entry which is preliminary data.</text>
</comment>
<gene>
    <name evidence="1" type="ORF">GS597_07610</name>
</gene>